<comment type="caution">
    <text evidence="4">The sequence shown here is derived from an EMBL/GenBank/DDBJ whole genome shotgun (WGS) entry which is preliminary data.</text>
</comment>
<dbReference type="AlphaFoldDB" id="A0A1C7MKD2"/>
<feature type="domain" description="Thioester reductase (TE)" evidence="3">
    <location>
        <begin position="5"/>
        <end position="230"/>
    </location>
</feature>
<dbReference type="SUPFAM" id="SSF51735">
    <property type="entry name" value="NAD(P)-binding Rossmann-fold domains"/>
    <property type="match status" value="1"/>
</dbReference>
<sequence>MMLADLVLNPCVHKVYGLNRKSGEDVRKRQAGGFARVGAEVDAHWRKIELLEGDLSKAHFGLEDEVYAKLRNVTHVIHNAWPMDFNRSLTSFRPHLDAAVNIVQLALDSTTAAPVRIIFSSSIAVVGCAPLVTGDSAPITEAPLLTVDAIDHFGYAEVKWVCEQVFVEAGRVFEGRIMPSSMRIGQLTEPEATGAWNANEHIPMIAKSALALGCLPLIEGMASWIPANRASRVMVELLFAPRPVAVYHLENPARQPWSEALEVLASALGLPAEAMPLPYVEWLACVRADTNTVRNPVGKIVPFLEDEFVRMAMGVVVLDTVVACVALPMLEGSKPLSEGDLRRYVAFWRKEGFLV</sequence>
<name>A0A1C7MKD2_GRIFR</name>
<gene>
    <name evidence="4" type="primary">lys1_2</name>
    <name evidence="4" type="ORF">A0H81_04709</name>
</gene>
<dbReference type="PANTHER" id="PTHR43439:SF2">
    <property type="entry name" value="ENZYME, PUTATIVE (JCVI)-RELATED"/>
    <property type="match status" value="1"/>
</dbReference>
<organism evidence="4 5">
    <name type="scientific">Grifola frondosa</name>
    <name type="common">Maitake</name>
    <name type="synonym">Polyporus frondosus</name>
    <dbReference type="NCBI Taxonomy" id="5627"/>
    <lineage>
        <taxon>Eukaryota</taxon>
        <taxon>Fungi</taxon>
        <taxon>Dikarya</taxon>
        <taxon>Basidiomycota</taxon>
        <taxon>Agaricomycotina</taxon>
        <taxon>Agaricomycetes</taxon>
        <taxon>Polyporales</taxon>
        <taxon>Grifolaceae</taxon>
        <taxon>Grifola</taxon>
    </lineage>
</organism>
<dbReference type="Pfam" id="PF07993">
    <property type="entry name" value="NAD_binding_4"/>
    <property type="match status" value="1"/>
</dbReference>
<reference evidence="4 5" key="1">
    <citation type="submission" date="2016-03" db="EMBL/GenBank/DDBJ databases">
        <title>Whole genome sequencing of Grifola frondosa 9006-11.</title>
        <authorList>
            <person name="Min B."/>
            <person name="Park H."/>
            <person name="Kim J.-G."/>
            <person name="Cho H."/>
            <person name="Oh Y.-L."/>
            <person name="Kong W.-S."/>
            <person name="Choi I.-G."/>
        </authorList>
    </citation>
    <scope>NUCLEOTIDE SEQUENCE [LARGE SCALE GENOMIC DNA]</scope>
    <source>
        <strain evidence="4 5">9006-11</strain>
    </source>
</reference>
<evidence type="ECO:0000259" key="3">
    <source>
        <dbReference type="Pfam" id="PF07993"/>
    </source>
</evidence>
<keyword evidence="2" id="KW-0597">Phosphoprotein</keyword>
<dbReference type="EMBL" id="LUGG01000004">
    <property type="protein sequence ID" value="OBZ75494.1"/>
    <property type="molecule type" value="Genomic_DNA"/>
</dbReference>
<dbReference type="OrthoDB" id="429813at2759"/>
<dbReference type="STRING" id="5627.A0A1C7MKD2"/>
<evidence type="ECO:0000313" key="5">
    <source>
        <dbReference type="Proteomes" id="UP000092993"/>
    </source>
</evidence>
<keyword evidence="1" id="KW-0596">Phosphopantetheine</keyword>
<evidence type="ECO:0000256" key="1">
    <source>
        <dbReference type="ARBA" id="ARBA00022450"/>
    </source>
</evidence>
<dbReference type="Proteomes" id="UP000092993">
    <property type="component" value="Unassembled WGS sequence"/>
</dbReference>
<protein>
    <submittedName>
        <fullName evidence="4">L-aminoadipate-semialdehyde dehydrogenase</fullName>
    </submittedName>
</protein>
<evidence type="ECO:0000313" key="4">
    <source>
        <dbReference type="EMBL" id="OBZ75494.1"/>
    </source>
</evidence>
<accession>A0A1C7MKD2</accession>
<dbReference type="PANTHER" id="PTHR43439">
    <property type="entry name" value="PHENYLACETATE-COENZYME A LIGASE"/>
    <property type="match status" value="1"/>
</dbReference>
<keyword evidence="5" id="KW-1185">Reference proteome</keyword>
<proteinExistence type="predicted"/>
<dbReference type="OMA" id="PVYQVEN"/>
<evidence type="ECO:0000256" key="2">
    <source>
        <dbReference type="ARBA" id="ARBA00022553"/>
    </source>
</evidence>
<dbReference type="Gene3D" id="3.40.50.720">
    <property type="entry name" value="NAD(P)-binding Rossmann-like Domain"/>
    <property type="match status" value="1"/>
</dbReference>
<dbReference type="InterPro" id="IPR051414">
    <property type="entry name" value="Adenylate-forming_Reductase"/>
</dbReference>
<dbReference type="InterPro" id="IPR013120">
    <property type="entry name" value="FAR_NAD-bd"/>
</dbReference>
<dbReference type="InterPro" id="IPR036291">
    <property type="entry name" value="NAD(P)-bd_dom_sf"/>
</dbReference>